<organism evidence="3 4">
    <name type="scientific">Octopus sinensis</name>
    <name type="common">East Asian common octopus</name>
    <dbReference type="NCBI Taxonomy" id="2607531"/>
    <lineage>
        <taxon>Eukaryota</taxon>
        <taxon>Metazoa</taxon>
        <taxon>Spiralia</taxon>
        <taxon>Lophotrochozoa</taxon>
        <taxon>Mollusca</taxon>
        <taxon>Cephalopoda</taxon>
        <taxon>Coleoidea</taxon>
        <taxon>Octopodiformes</taxon>
        <taxon>Octopoda</taxon>
        <taxon>Incirrata</taxon>
        <taxon>Octopodidae</taxon>
        <taxon>Octopus</taxon>
    </lineage>
</organism>
<reference evidence="4" key="1">
    <citation type="submission" date="2025-08" db="UniProtKB">
        <authorList>
            <consortium name="RefSeq"/>
        </authorList>
    </citation>
    <scope>IDENTIFICATION</scope>
</reference>
<evidence type="ECO:0000313" key="4">
    <source>
        <dbReference type="RefSeq" id="XP_029652869.2"/>
    </source>
</evidence>
<dbReference type="Proteomes" id="UP000515154">
    <property type="component" value="Linkage group LG29"/>
</dbReference>
<keyword evidence="3" id="KW-1185">Reference proteome</keyword>
<feature type="signal peptide" evidence="2">
    <location>
        <begin position="1"/>
        <end position="26"/>
    </location>
</feature>
<evidence type="ECO:0000256" key="2">
    <source>
        <dbReference type="SAM" id="SignalP"/>
    </source>
</evidence>
<name>A0A6P7TLS0_9MOLL</name>
<accession>A0A6P7TLS0</accession>
<feature type="compositionally biased region" description="Basic and acidic residues" evidence="1">
    <location>
        <begin position="49"/>
        <end position="67"/>
    </location>
</feature>
<feature type="chain" id="PRO_5028978237" evidence="2">
    <location>
        <begin position="27"/>
        <end position="358"/>
    </location>
</feature>
<dbReference type="RefSeq" id="XP_029652869.2">
    <property type="nucleotide sequence ID" value="XM_029797009.2"/>
</dbReference>
<sequence>MMFNIQMRRLFFAWIVLSVIIQCSLQAQSNAKPKPKPKSGSPGKPGKPAPEKPTKKGPDAESPKKPEAMTQPRANFLLMSLDWLRNNVVISDDAMKKTWSSFTDILKKDKIMQNDNWQQQLVFLISQNAHLTDFVHNLNKMLQIYPWLFNGLAMNLPDYTVVHFKHWLRLSTSQLPYLGYQPGHGVQHPYHPGIYNQMYQMPHNYRISPQLFNHNSHHRNPGMINSGFSNINGCPVVNVTLNLQINSKGHCWTSVTAPQQSLKNFFILAAYQNKCFKFEIQHRNSRLPPALVTSSSSQREYIRSINGIEETSTMMWSIDELNGPKDLELSSFLPRHNAIIIINYADSNLIKNKYSSNH</sequence>
<gene>
    <name evidence="4" type="primary">LOC115226037</name>
</gene>
<protein>
    <submittedName>
        <fullName evidence="4">Uncharacterized protein LOC115226037</fullName>
    </submittedName>
</protein>
<feature type="region of interest" description="Disordered" evidence="1">
    <location>
        <begin position="28"/>
        <end position="69"/>
    </location>
</feature>
<dbReference type="AlphaFoldDB" id="A0A6P7TLS0"/>
<evidence type="ECO:0000256" key="1">
    <source>
        <dbReference type="SAM" id="MobiDB-lite"/>
    </source>
</evidence>
<dbReference type="KEGG" id="osn:115226037"/>
<keyword evidence="2" id="KW-0732">Signal</keyword>
<proteinExistence type="predicted"/>
<evidence type="ECO:0000313" key="3">
    <source>
        <dbReference type="Proteomes" id="UP000515154"/>
    </source>
</evidence>